<feature type="transmembrane region" description="Helical" evidence="7">
    <location>
        <begin position="334"/>
        <end position="352"/>
    </location>
</feature>
<evidence type="ECO:0000313" key="9">
    <source>
        <dbReference type="Proteomes" id="UP000006078"/>
    </source>
</evidence>
<keyword evidence="5 7" id="KW-0472">Membrane</keyword>
<feature type="transmembrane region" description="Helical" evidence="7">
    <location>
        <begin position="304"/>
        <end position="325"/>
    </location>
</feature>
<keyword evidence="4 7" id="KW-1133">Transmembrane helix</keyword>
<evidence type="ECO:0000313" key="8">
    <source>
        <dbReference type="EMBL" id="EJZ82099.1"/>
    </source>
</evidence>
<dbReference type="Proteomes" id="UP000006078">
    <property type="component" value="Unassembled WGS sequence"/>
</dbReference>
<dbReference type="InterPro" id="IPR036259">
    <property type="entry name" value="MFS_trans_sf"/>
</dbReference>
<evidence type="ECO:0000256" key="4">
    <source>
        <dbReference type="ARBA" id="ARBA00022989"/>
    </source>
</evidence>
<comment type="caution">
    <text evidence="8">The sequence shown here is derived from an EMBL/GenBank/DDBJ whole genome shotgun (WGS) entry which is preliminary data.</text>
</comment>
<keyword evidence="2" id="KW-0813">Transport</keyword>
<reference evidence="8 9" key="1">
    <citation type="submission" date="2012-08" db="EMBL/GenBank/DDBJ databases">
        <title>The Genome Sequence of Turicella otitidis ATCC 51513.</title>
        <authorList>
            <consortium name="The Broad Institute Genome Sequencing Platform"/>
            <person name="Earl A."/>
            <person name="Ward D."/>
            <person name="Feldgarden M."/>
            <person name="Gevers D."/>
            <person name="Huys G."/>
            <person name="Walker B."/>
            <person name="Young S.K."/>
            <person name="Zeng Q."/>
            <person name="Gargeya S."/>
            <person name="Fitzgerald M."/>
            <person name="Haas B."/>
            <person name="Abouelleil A."/>
            <person name="Alvarado L."/>
            <person name="Arachchi H.M."/>
            <person name="Berlin A.M."/>
            <person name="Chapman S.B."/>
            <person name="Goldberg J."/>
            <person name="Griggs A."/>
            <person name="Gujja S."/>
            <person name="Hansen M."/>
            <person name="Howarth C."/>
            <person name="Imamovic A."/>
            <person name="Larimer J."/>
            <person name="McCowen C."/>
            <person name="Montmayeur A."/>
            <person name="Murphy C."/>
            <person name="Neiman D."/>
            <person name="Pearson M."/>
            <person name="Priest M."/>
            <person name="Roberts A."/>
            <person name="Saif S."/>
            <person name="Shea T."/>
            <person name="Sisk P."/>
            <person name="Sykes S."/>
            <person name="Wortman J."/>
            <person name="Nusbaum C."/>
            <person name="Birren B."/>
        </authorList>
    </citation>
    <scope>NUCLEOTIDE SEQUENCE [LARGE SCALE GENOMIC DNA]</scope>
    <source>
        <strain evidence="8 9">ATCC 51513</strain>
    </source>
</reference>
<feature type="transmembrane region" description="Helical" evidence="7">
    <location>
        <begin position="99"/>
        <end position="117"/>
    </location>
</feature>
<feature type="transmembrane region" description="Helical" evidence="7">
    <location>
        <begin position="207"/>
        <end position="229"/>
    </location>
</feature>
<gene>
    <name evidence="8" type="ORF">HMPREF9719_00981</name>
</gene>
<keyword evidence="3 7" id="KW-0812">Transmembrane</keyword>
<evidence type="ECO:0000256" key="1">
    <source>
        <dbReference type="ARBA" id="ARBA00004127"/>
    </source>
</evidence>
<feature type="transmembrane region" description="Helical" evidence="7">
    <location>
        <begin position="269"/>
        <end position="298"/>
    </location>
</feature>
<dbReference type="InterPro" id="IPR050495">
    <property type="entry name" value="ATG22/LtaA_families"/>
</dbReference>
<feature type="transmembrane region" description="Helical" evidence="7">
    <location>
        <begin position="167"/>
        <end position="187"/>
    </location>
</feature>
<feature type="compositionally biased region" description="Low complexity" evidence="6">
    <location>
        <begin position="380"/>
        <end position="404"/>
    </location>
</feature>
<dbReference type="InterPro" id="IPR024671">
    <property type="entry name" value="Atg22-like"/>
</dbReference>
<feature type="compositionally biased region" description="Basic residues" evidence="6">
    <location>
        <begin position="435"/>
        <end position="444"/>
    </location>
</feature>
<feature type="transmembrane region" description="Helical" evidence="7">
    <location>
        <begin position="25"/>
        <end position="52"/>
    </location>
</feature>
<evidence type="ECO:0008006" key="10">
    <source>
        <dbReference type="Google" id="ProtNLM"/>
    </source>
</evidence>
<dbReference type="eggNOG" id="COG2270">
    <property type="taxonomic scope" value="Bacteria"/>
</dbReference>
<evidence type="ECO:0000256" key="3">
    <source>
        <dbReference type="ARBA" id="ARBA00022692"/>
    </source>
</evidence>
<dbReference type="Pfam" id="PF11700">
    <property type="entry name" value="ATG22"/>
    <property type="match status" value="1"/>
</dbReference>
<evidence type="ECO:0000256" key="7">
    <source>
        <dbReference type="SAM" id="Phobius"/>
    </source>
</evidence>
<dbReference type="PANTHER" id="PTHR23519:SF1">
    <property type="entry name" value="AUTOPHAGY-RELATED PROTEIN 22"/>
    <property type="match status" value="1"/>
</dbReference>
<organism evidence="8 9">
    <name type="scientific">Corynebacterium otitidis ATCC 51513</name>
    <dbReference type="NCBI Taxonomy" id="883169"/>
    <lineage>
        <taxon>Bacteria</taxon>
        <taxon>Bacillati</taxon>
        <taxon>Actinomycetota</taxon>
        <taxon>Actinomycetes</taxon>
        <taxon>Mycobacteriales</taxon>
        <taxon>Corynebacteriaceae</taxon>
        <taxon>Corynebacterium</taxon>
    </lineage>
</organism>
<accession>K0YRH3</accession>
<name>K0YRH3_9CORY</name>
<dbReference type="PANTHER" id="PTHR23519">
    <property type="entry name" value="AUTOPHAGY-RELATED PROTEIN 22"/>
    <property type="match status" value="1"/>
</dbReference>
<protein>
    <recommendedName>
        <fullName evidence="10">Major facilitator superfamily (MFS) profile domain-containing protein</fullName>
    </recommendedName>
</protein>
<dbReference type="GO" id="GO:0012505">
    <property type="term" value="C:endomembrane system"/>
    <property type="evidence" value="ECO:0007669"/>
    <property type="project" value="UniProtKB-SubCell"/>
</dbReference>
<dbReference type="EMBL" id="AHAE01000042">
    <property type="protein sequence ID" value="EJZ82099.1"/>
    <property type="molecule type" value="Genomic_DNA"/>
</dbReference>
<feature type="transmembrane region" description="Helical" evidence="7">
    <location>
        <begin position="64"/>
        <end position="87"/>
    </location>
</feature>
<feature type="compositionally biased region" description="Low complexity" evidence="6">
    <location>
        <begin position="412"/>
        <end position="434"/>
    </location>
</feature>
<evidence type="ECO:0000256" key="5">
    <source>
        <dbReference type="ARBA" id="ARBA00023136"/>
    </source>
</evidence>
<feature type="transmembrane region" description="Helical" evidence="7">
    <location>
        <begin position="123"/>
        <end position="146"/>
    </location>
</feature>
<feature type="region of interest" description="Disordered" evidence="6">
    <location>
        <begin position="369"/>
        <end position="453"/>
    </location>
</feature>
<evidence type="ECO:0000256" key="2">
    <source>
        <dbReference type="ARBA" id="ARBA00022448"/>
    </source>
</evidence>
<dbReference type="HOGENOM" id="CLU_017518_3_1_11"/>
<keyword evidence="9" id="KW-1185">Reference proteome</keyword>
<dbReference type="SUPFAM" id="SSF103473">
    <property type="entry name" value="MFS general substrate transporter"/>
    <property type="match status" value="1"/>
</dbReference>
<dbReference type="Gene3D" id="1.20.1250.20">
    <property type="entry name" value="MFS general substrate transporter like domains"/>
    <property type="match status" value="2"/>
</dbReference>
<sequence>MSTTAPSPGTDSPPPRAPRAGRGLVAAWAFYDWGSAAFNAAIVTFVFSVYLTDTVGSELSSPSAATWLSISVAISGLIIALTAPVMGQRADQPGRRSRQVAVWTALTVACMAAMALVGDDTAYFWLGLVLLAAGSIAFEFAEIGYFSMLPGIATPQTVGRVSGLGWGMGYVGGIVVLGIAFVGFLAPAAEPGRHGILNLPAEGGLNVRAFCLLAAAWFLLFALPLLVAARRRERRLAPNEPQRRLGVRASYAALFREIKALWRGDRRTALFFIAAAVYRDGLAGVFGFGAVLAATVYGLSPSEIILFGIAGNVAAAAGAFAAGVLDDRFGPKPVICASLALMVLDGLALFFIEGPPGSEPSGLRCACSSARPSRPPGRFSCASPRRGGRASSSGCTRPQGGRCPSSRRARSRCSPGSAATTATGSSRSRSCSPRGSRRSCRSPRRGAPASGCFLGAADEPRARHRVEQRAGVVGLRAGEHPLGGALLDDLPGAHDDDVVGDLRDDGEVVRDEQVA</sequence>
<proteinExistence type="predicted"/>
<dbReference type="AlphaFoldDB" id="K0YRH3"/>
<comment type="subcellular location">
    <subcellularLocation>
        <location evidence="1">Endomembrane system</location>
        <topology evidence="1">Multi-pass membrane protein</topology>
    </subcellularLocation>
</comment>
<evidence type="ECO:0000256" key="6">
    <source>
        <dbReference type="SAM" id="MobiDB-lite"/>
    </source>
</evidence>